<dbReference type="Gene3D" id="1.20.5.1040">
    <property type="entry name" value="Sensor protein qsec"/>
    <property type="match status" value="1"/>
</dbReference>
<evidence type="ECO:0000259" key="13">
    <source>
        <dbReference type="PROSITE" id="PS50109"/>
    </source>
</evidence>
<dbReference type="GO" id="GO:0005524">
    <property type="term" value="F:ATP binding"/>
    <property type="evidence" value="ECO:0007669"/>
    <property type="project" value="UniProtKB-KW"/>
</dbReference>
<dbReference type="InterPro" id="IPR004358">
    <property type="entry name" value="Sig_transdc_His_kin-like_C"/>
</dbReference>
<evidence type="ECO:0000256" key="7">
    <source>
        <dbReference type="ARBA" id="ARBA00022741"/>
    </source>
</evidence>
<evidence type="ECO:0000256" key="2">
    <source>
        <dbReference type="ARBA" id="ARBA00004141"/>
    </source>
</evidence>
<keyword evidence="10" id="KW-1133">Transmembrane helix</keyword>
<keyword evidence="11" id="KW-0902">Two-component regulatory system</keyword>
<dbReference type="Gene3D" id="1.10.287.130">
    <property type="match status" value="1"/>
</dbReference>
<keyword evidence="16" id="KW-1185">Reference proteome</keyword>
<dbReference type="EC" id="2.7.13.3" evidence="3"/>
<dbReference type="Gene3D" id="3.30.565.10">
    <property type="entry name" value="Histidine kinase-like ATPase, C-terminal domain"/>
    <property type="match status" value="1"/>
</dbReference>
<dbReference type="PRINTS" id="PR00344">
    <property type="entry name" value="BCTRLSENSOR"/>
</dbReference>
<evidence type="ECO:0000259" key="14">
    <source>
        <dbReference type="PROSITE" id="PS50885"/>
    </source>
</evidence>
<name>A0ABU8VHU9_9BURK</name>
<dbReference type="RefSeq" id="WP_340358424.1">
    <property type="nucleotide sequence ID" value="NZ_JBBKZU010000008.1"/>
</dbReference>
<evidence type="ECO:0000256" key="3">
    <source>
        <dbReference type="ARBA" id="ARBA00012438"/>
    </source>
</evidence>
<keyword evidence="6" id="KW-0812">Transmembrane</keyword>
<dbReference type="SUPFAM" id="SSF47384">
    <property type="entry name" value="Homodimeric domain of signal transducing histidine kinase"/>
    <property type="match status" value="1"/>
</dbReference>
<dbReference type="Pfam" id="PF08521">
    <property type="entry name" value="2CSK_N"/>
    <property type="match status" value="1"/>
</dbReference>
<keyword evidence="8" id="KW-0418">Kinase</keyword>
<dbReference type="PANTHER" id="PTHR45436:SF14">
    <property type="entry name" value="SENSOR PROTEIN QSEC"/>
    <property type="match status" value="1"/>
</dbReference>
<evidence type="ECO:0000256" key="6">
    <source>
        <dbReference type="ARBA" id="ARBA00022692"/>
    </source>
</evidence>
<dbReference type="Proteomes" id="UP001365846">
    <property type="component" value="Unassembled WGS sequence"/>
</dbReference>
<dbReference type="InterPro" id="IPR013727">
    <property type="entry name" value="2CSK_N"/>
</dbReference>
<dbReference type="InterPro" id="IPR003661">
    <property type="entry name" value="HisK_dim/P_dom"/>
</dbReference>
<dbReference type="CDD" id="cd00082">
    <property type="entry name" value="HisKA"/>
    <property type="match status" value="1"/>
</dbReference>
<feature type="domain" description="HAMP" evidence="14">
    <location>
        <begin position="177"/>
        <end position="229"/>
    </location>
</feature>
<evidence type="ECO:0000256" key="1">
    <source>
        <dbReference type="ARBA" id="ARBA00000085"/>
    </source>
</evidence>
<dbReference type="PANTHER" id="PTHR45436">
    <property type="entry name" value="SENSOR HISTIDINE KINASE YKOH"/>
    <property type="match status" value="1"/>
</dbReference>
<dbReference type="PROSITE" id="PS50109">
    <property type="entry name" value="HIS_KIN"/>
    <property type="match status" value="1"/>
</dbReference>
<comment type="catalytic activity">
    <reaction evidence="1">
        <text>ATP + protein L-histidine = ADP + protein N-phospho-L-histidine.</text>
        <dbReference type="EC" id="2.7.13.3"/>
    </reaction>
</comment>
<keyword evidence="5" id="KW-0808">Transferase</keyword>
<keyword evidence="7" id="KW-0547">Nucleotide-binding</keyword>
<sequence length="452" mass="49037">MTMPASLQGRLLSLVLGLVTCVWLASAVTTWLDVRHELDELLDGHLAQAAAMLVAQQMHEPSEEDQGVEAPVLHRYAPKVAFQVFHEGRLTLRSANAPARPMIDPGRHFNAGFSTTGIDGSTWRVFAAHGSERDVQVYVGERLDSRSSILWAVLRSALWPAFVALPLLALSVWWAVRRGTLPLRRLGQMLARREPQALSPIAIDGAPSEMAPMLDALNGLFRRIGDLLESERRFTADAAHELRTPIAAIRAQAQVALAEADDGRRRHALEATLAGCDRATHLVEQLLTLSRLEAGADLQSQPVELCALVRAVVADAAPAAIHKQQIIEVDAAGECVVRGDPMLFVVLVRNLVDNAIRYSPAGAAVHIDVERRQGRVRLEVEDSGPGMKDEDIARCGERFFRVLGSGESGSGLGWSIVRRIASAQQAEVRIGRSIRLGGLAVSVEWAAGACSH</sequence>
<dbReference type="InterPro" id="IPR005467">
    <property type="entry name" value="His_kinase_dom"/>
</dbReference>
<evidence type="ECO:0000256" key="11">
    <source>
        <dbReference type="ARBA" id="ARBA00023012"/>
    </source>
</evidence>
<dbReference type="InterPro" id="IPR003594">
    <property type="entry name" value="HATPase_dom"/>
</dbReference>
<protein>
    <recommendedName>
        <fullName evidence="3">histidine kinase</fullName>
        <ecNumber evidence="3">2.7.13.3</ecNumber>
    </recommendedName>
</protein>
<dbReference type="SMART" id="SM00388">
    <property type="entry name" value="HisKA"/>
    <property type="match status" value="1"/>
</dbReference>
<dbReference type="InterPro" id="IPR036890">
    <property type="entry name" value="HATPase_C_sf"/>
</dbReference>
<feature type="domain" description="Histidine kinase" evidence="13">
    <location>
        <begin position="237"/>
        <end position="449"/>
    </location>
</feature>
<proteinExistence type="predicted"/>
<organism evidence="15 16">
    <name type="scientific">Variovorax ureilyticus</name>
    <dbReference type="NCBI Taxonomy" id="1836198"/>
    <lineage>
        <taxon>Bacteria</taxon>
        <taxon>Pseudomonadati</taxon>
        <taxon>Pseudomonadota</taxon>
        <taxon>Betaproteobacteria</taxon>
        <taxon>Burkholderiales</taxon>
        <taxon>Comamonadaceae</taxon>
        <taxon>Variovorax</taxon>
    </lineage>
</organism>
<evidence type="ECO:0000256" key="10">
    <source>
        <dbReference type="ARBA" id="ARBA00022989"/>
    </source>
</evidence>
<accession>A0ABU8VHU9</accession>
<dbReference type="PROSITE" id="PS50885">
    <property type="entry name" value="HAMP"/>
    <property type="match status" value="1"/>
</dbReference>
<keyword evidence="9 15" id="KW-0067">ATP-binding</keyword>
<dbReference type="Pfam" id="PF02518">
    <property type="entry name" value="HATPase_c"/>
    <property type="match status" value="1"/>
</dbReference>
<comment type="subcellular location">
    <subcellularLocation>
        <location evidence="2">Membrane</location>
        <topology evidence="2">Multi-pass membrane protein</topology>
    </subcellularLocation>
</comment>
<gene>
    <name evidence="15" type="ORF">WKW77_18980</name>
</gene>
<comment type="caution">
    <text evidence="15">The sequence shown here is derived from an EMBL/GenBank/DDBJ whole genome shotgun (WGS) entry which is preliminary data.</text>
</comment>
<dbReference type="SUPFAM" id="SSF55874">
    <property type="entry name" value="ATPase domain of HSP90 chaperone/DNA topoisomerase II/histidine kinase"/>
    <property type="match status" value="1"/>
</dbReference>
<dbReference type="EMBL" id="JBBKZU010000008">
    <property type="protein sequence ID" value="MEJ8813178.1"/>
    <property type="molecule type" value="Genomic_DNA"/>
</dbReference>
<evidence type="ECO:0000256" key="5">
    <source>
        <dbReference type="ARBA" id="ARBA00022679"/>
    </source>
</evidence>
<dbReference type="Pfam" id="PF00512">
    <property type="entry name" value="HisKA"/>
    <property type="match status" value="1"/>
</dbReference>
<evidence type="ECO:0000256" key="4">
    <source>
        <dbReference type="ARBA" id="ARBA00022553"/>
    </source>
</evidence>
<evidence type="ECO:0000256" key="8">
    <source>
        <dbReference type="ARBA" id="ARBA00022777"/>
    </source>
</evidence>
<keyword evidence="4" id="KW-0597">Phosphoprotein</keyword>
<dbReference type="SMART" id="SM00387">
    <property type="entry name" value="HATPase_c"/>
    <property type="match status" value="1"/>
</dbReference>
<evidence type="ECO:0000256" key="12">
    <source>
        <dbReference type="ARBA" id="ARBA00023136"/>
    </source>
</evidence>
<keyword evidence="12" id="KW-0472">Membrane</keyword>
<evidence type="ECO:0000256" key="9">
    <source>
        <dbReference type="ARBA" id="ARBA00022840"/>
    </source>
</evidence>
<evidence type="ECO:0000313" key="16">
    <source>
        <dbReference type="Proteomes" id="UP001365846"/>
    </source>
</evidence>
<reference evidence="15 16" key="1">
    <citation type="submission" date="2024-03" db="EMBL/GenBank/DDBJ databases">
        <title>Novel species of the genus Variovorax.</title>
        <authorList>
            <person name="Liu Q."/>
            <person name="Xin Y.-H."/>
        </authorList>
    </citation>
    <scope>NUCLEOTIDE SEQUENCE [LARGE SCALE GENOMIC DNA]</scope>
    <source>
        <strain evidence="15 16">KACC 18899</strain>
    </source>
</reference>
<dbReference type="InterPro" id="IPR050428">
    <property type="entry name" value="TCS_sensor_his_kinase"/>
</dbReference>
<dbReference type="InterPro" id="IPR036097">
    <property type="entry name" value="HisK_dim/P_sf"/>
</dbReference>
<dbReference type="InterPro" id="IPR003660">
    <property type="entry name" value="HAMP_dom"/>
</dbReference>
<evidence type="ECO:0000313" key="15">
    <source>
        <dbReference type="EMBL" id="MEJ8813178.1"/>
    </source>
</evidence>